<reference evidence="5 6" key="2">
    <citation type="journal article" date="2017" name="Sci. Rep.">
        <title>A mobile pathogenicity chromosome in Fusarium oxysporum for infection of multiple cucurbit species.</title>
        <authorList>
            <person name="van Dam P."/>
            <person name="Fokkens L."/>
            <person name="Ayukawa Y."/>
            <person name="van der Gragt M."/>
            <person name="Ter Horst A."/>
            <person name="Brankovics B."/>
            <person name="Houterman P.M."/>
            <person name="Arie T."/>
            <person name="Rep M."/>
        </authorList>
    </citation>
    <scope>NUCLEOTIDE SEQUENCE [LARGE SCALE GENOMIC DNA]</scope>
    <source>
        <strain evidence="5 6">Forc016</strain>
    </source>
</reference>
<keyword evidence="1 3" id="KW-0853">WD repeat</keyword>
<dbReference type="Proteomes" id="UP000219602">
    <property type="component" value="Chromosome 7"/>
</dbReference>
<dbReference type="EMBL" id="MABQ02000005">
    <property type="protein sequence ID" value="PCD34863.1"/>
    <property type="molecule type" value="Genomic_DNA"/>
</dbReference>
<dbReference type="Gene3D" id="3.40.50.300">
    <property type="entry name" value="P-loop containing nucleotide triphosphate hydrolases"/>
    <property type="match status" value="1"/>
</dbReference>
<dbReference type="InterPro" id="IPR015943">
    <property type="entry name" value="WD40/YVTN_repeat-like_dom_sf"/>
</dbReference>
<dbReference type="Gene3D" id="2.130.10.10">
    <property type="entry name" value="YVTN repeat-like/Quinoprotein amine dehydrogenase"/>
    <property type="match status" value="4"/>
</dbReference>
<dbReference type="SUPFAM" id="SSF52540">
    <property type="entry name" value="P-loop containing nucleoside triphosphate hydrolases"/>
    <property type="match status" value="1"/>
</dbReference>
<dbReference type="SUPFAM" id="SSF50969">
    <property type="entry name" value="YVTN repeat-like/Quinoprotein amine dehydrogenase"/>
    <property type="match status" value="1"/>
</dbReference>
<dbReference type="InterPro" id="IPR056884">
    <property type="entry name" value="NPHP3-like_N"/>
</dbReference>
<organism evidence="5 6">
    <name type="scientific">Fusarium oxysporum f. sp. radicis-cucumerinum</name>
    <dbReference type="NCBI Taxonomy" id="327505"/>
    <lineage>
        <taxon>Eukaryota</taxon>
        <taxon>Fungi</taxon>
        <taxon>Dikarya</taxon>
        <taxon>Ascomycota</taxon>
        <taxon>Pezizomycotina</taxon>
        <taxon>Sordariomycetes</taxon>
        <taxon>Hypocreomycetidae</taxon>
        <taxon>Hypocreales</taxon>
        <taxon>Nectriaceae</taxon>
        <taxon>Fusarium</taxon>
        <taxon>Fusarium oxysporum species complex</taxon>
    </lineage>
</organism>
<dbReference type="PROSITE" id="PS50082">
    <property type="entry name" value="WD_REPEATS_2"/>
    <property type="match status" value="3"/>
</dbReference>
<dbReference type="Pfam" id="PF24883">
    <property type="entry name" value="NPHP3_N"/>
    <property type="match status" value="1"/>
</dbReference>
<name>A0A2H3HA40_FUSOX</name>
<dbReference type="InterPro" id="IPR001680">
    <property type="entry name" value="WD40_rpt"/>
</dbReference>
<gene>
    <name evidence="5" type="ORF">AU210_007457</name>
</gene>
<evidence type="ECO:0000256" key="1">
    <source>
        <dbReference type="ARBA" id="ARBA00022574"/>
    </source>
</evidence>
<dbReference type="PANTHER" id="PTHR19879:SF9">
    <property type="entry name" value="TRANSCRIPTION INITIATION FACTOR TFIID SUBUNIT 5"/>
    <property type="match status" value="1"/>
</dbReference>
<dbReference type="STRING" id="327505.A0A2H3HA40"/>
<feature type="repeat" description="WD" evidence="3">
    <location>
        <begin position="1092"/>
        <end position="1124"/>
    </location>
</feature>
<comment type="caution">
    <text evidence="5">The sequence shown here is derived from an EMBL/GenBank/DDBJ whole genome shotgun (WGS) entry which is preliminary data.</text>
</comment>
<dbReference type="InterPro" id="IPR011044">
    <property type="entry name" value="Quino_amine_DH_bsu"/>
</dbReference>
<evidence type="ECO:0000313" key="6">
    <source>
        <dbReference type="Proteomes" id="UP000219602"/>
    </source>
</evidence>
<feature type="domain" description="Nephrocystin 3-like N-terminal" evidence="4">
    <location>
        <begin position="187"/>
        <end position="349"/>
    </location>
</feature>
<keyword evidence="2" id="KW-0677">Repeat</keyword>
<dbReference type="SUPFAM" id="SSF50998">
    <property type="entry name" value="Quinoprotein alcohol dehydrogenase-like"/>
    <property type="match status" value="1"/>
</dbReference>
<evidence type="ECO:0000256" key="2">
    <source>
        <dbReference type="ARBA" id="ARBA00022737"/>
    </source>
</evidence>
<protein>
    <recommendedName>
        <fullName evidence="4">Nephrocystin 3-like N-terminal domain-containing protein</fullName>
    </recommendedName>
</protein>
<dbReference type="InterPro" id="IPR027417">
    <property type="entry name" value="P-loop_NTPase"/>
</dbReference>
<evidence type="ECO:0000256" key="3">
    <source>
        <dbReference type="PROSITE-ProRule" id="PRU00221"/>
    </source>
</evidence>
<dbReference type="PROSITE" id="PS50294">
    <property type="entry name" value="WD_REPEATS_REGION"/>
    <property type="match status" value="1"/>
</dbReference>
<reference evidence="5 6" key="1">
    <citation type="journal article" date="2016" name="Environ. Microbiol.">
        <title>Effector profiles distinguish formae speciales of Fusarium oxysporum.</title>
        <authorList>
            <person name="van Dam P."/>
            <person name="Fokkens L."/>
            <person name="Schmidt S.M."/>
            <person name="Linmans J.H."/>
            <person name="Kistler H.C."/>
            <person name="Ma L.J."/>
            <person name="Rep M."/>
        </authorList>
    </citation>
    <scope>NUCLEOTIDE SEQUENCE [LARGE SCALE GENOMIC DNA]</scope>
    <source>
        <strain evidence="5 6">Forc016</strain>
    </source>
</reference>
<dbReference type="SMART" id="SM00320">
    <property type="entry name" value="WD40"/>
    <property type="match status" value="8"/>
</dbReference>
<dbReference type="InterPro" id="IPR019775">
    <property type="entry name" value="WD40_repeat_CS"/>
</dbReference>
<sequence>MSGMEGLSIVANVIAVVDLSLKVISWCSKYAQDVKDSSDGRARLLQAAITLHYESGKTHDLLSSKRGNKLKASQKLAQAMGSSEVQLRELETLLSDKASCSSLRWPLRKEKVESAIRNIENAIRTLLEVLQIDTTRVILDIDDRTEAGQRRAAIDQLPYVSDAAWDSHAEEHNATCLKNTRIDILQDINDWVEDTADQAKTVFWLNGMAGTGKSTISRTIARSLFETKRLGASFFFKRGETNRGSISRFVPTIARQLVANQPVLEPYIHEAVLHEPSITSKAVRVQFERLIMEPLSRCPNDFHKDTPIAIIVDALDECESDADIYLIINLLSGTRKIQRPRPRIFVTSRPDLPIRLGFNDVQGTYQDLILHEIPAQVIEHDITIFLEHETEQIKKRWNHSVAEIRRLATDWPGNECIRLLTRRAAPLFIVAATECRFIADRRHGSPEEQLHRLLNSSADSTSSQMDRTYGSVLSQLLGSNCSKRKKEAIIHEVKRIVGTIINLASPLSSSALSRLVKIDQKTIDTRLDFLHSVLSVPSSSEAPIRMLHASFRDYLMDLDAKGNPFWIDGIISAQAILRDCFRVMGSLKADICHLGLPGTPRTTLKAEFIDACIPLEVQYACIYWIHHQMVAGVGHGDVKRIFEFLEEHLLHWIEALNLLGRAYQITGLIKNLKSILDIKSESDKQLIAFLDDAIRFVDTDMETINLTPLQIYSSVLAFAPTNSVVQKTFSADTPGWMEIVTGRRSDWDPRLRSFHNYSHQNEHVKLSHSTMFSPDSKLLCSTFGESLRIWSCDTGECIEDLKTDEDPLMAVSPNGRYLAATTTNAKYRIRLLSLESVGHLSELAQDKALGALAFSKDSALLWTCSIDGEVKVWDVETRKCVRELKYPENWAQTIRYPIKMDKDLSWIDEGQLTFSMNYKPVLLLSEGETHAHILFLESGEENLSFDIEISCSDVSDPIRFSPNGKLLAAPSAHGSVIMIWDLRTRVCLWKLARYDFSYTEDLVPSGSLTGHLLFSQDSGLLAIAYRDRKILVWDMQSGDCSAKLAVNCSTHLPVIAFSSDKEFLLIANEIEVGFRDHIEAWNLNKGSRMAATRCHMDNIQYLLFSSDGKSFVSGLFGGEIKLWDWPSFLGESLEDAREMESLVLSPDASIVAACYGGNELRTWDAVTGEMLQELTTGLALSNIFSLSFSPNSSFIATANTSNAAAVWNARNGRCEWQFSGSSQNIQVQFSPNSQRIAVSHEGPESGYRIDVWKHASGSFSLEYTRDKAWGDFFMFSQCGSVLFLGHLSGKWGFHCAAGKLLHGIHMDPTQSEALSMAISGDSSVLALGFRFQVEVWNLESMRCINRWKSKFGANLSFSSTGTLLAGGSGQTTRIRDYITGEVVADIEFAEQDREMHSFLPDNSGIRTNYGDIVLSSSTVPQQHLAPKFGLKDRWIQWNGHNLIKLPVDLSGVETAVAGTACELTIAFGCSWERVVILKLSEDKELLKLLPLLEETTHIA</sequence>
<dbReference type="PANTHER" id="PTHR19879">
    <property type="entry name" value="TRANSCRIPTION INITIATION FACTOR TFIID"/>
    <property type="match status" value="1"/>
</dbReference>
<accession>A0A2H3HA40</accession>
<proteinExistence type="predicted"/>
<feature type="repeat" description="WD" evidence="3">
    <location>
        <begin position="842"/>
        <end position="883"/>
    </location>
</feature>
<evidence type="ECO:0000259" key="4">
    <source>
        <dbReference type="Pfam" id="PF24883"/>
    </source>
</evidence>
<dbReference type="Pfam" id="PF00400">
    <property type="entry name" value="WD40"/>
    <property type="match status" value="2"/>
</dbReference>
<evidence type="ECO:0000313" key="5">
    <source>
        <dbReference type="EMBL" id="PCD34863.1"/>
    </source>
</evidence>
<dbReference type="PROSITE" id="PS00678">
    <property type="entry name" value="WD_REPEATS_1"/>
    <property type="match status" value="1"/>
</dbReference>
<feature type="repeat" description="WD" evidence="3">
    <location>
        <begin position="1183"/>
        <end position="1217"/>
    </location>
</feature>
<dbReference type="InterPro" id="IPR011047">
    <property type="entry name" value="Quinoprotein_ADH-like_sf"/>
</dbReference>